<comment type="caution">
    <text evidence="1">The sequence shown here is derived from an EMBL/GenBank/DDBJ whole genome shotgun (WGS) entry which is preliminary data.</text>
</comment>
<evidence type="ECO:0008006" key="3">
    <source>
        <dbReference type="Google" id="ProtNLM"/>
    </source>
</evidence>
<organism evidence="1 2">
    <name type="scientific">Prevotella histicola JCM 15637 = DNF00424</name>
    <dbReference type="NCBI Taxonomy" id="1236504"/>
    <lineage>
        <taxon>Bacteria</taxon>
        <taxon>Pseudomonadati</taxon>
        <taxon>Bacteroidota</taxon>
        <taxon>Bacteroidia</taxon>
        <taxon>Bacteroidales</taxon>
        <taxon>Prevotellaceae</taxon>
        <taxon>Prevotella</taxon>
    </lineage>
</organism>
<sequence>MRIKTFFFLLDVCFLLLSCTGKRPVEVAGERAVLRKDTVSEVQKKGKDTIKGMSEKVLEMDNHPYKILIPFDYRQCKVDTLIDDTWVELYRKGHKYYLSKAQYTIGKEWDGIIGDSVSTLTSKRDVILYVNHLPSKMGKVNSIDLHIAPNSFLDAFYLKPGTTLRFTFEGKHYELKTNEKVFTKHGNQSYEGVILLNGKQIVRRTNLDKVDFSLMFAGDIDGDRKLDLVFNLSGEFGELYVALYLSSCALPGQQVRKVSEVVDDYGC</sequence>
<name>A0AAW3FF89_9BACT</name>
<accession>A0AAW3FF89</accession>
<proteinExistence type="predicted"/>
<protein>
    <recommendedName>
        <fullName evidence="3">Lipoprotein</fullName>
    </recommendedName>
</protein>
<evidence type="ECO:0000313" key="1">
    <source>
        <dbReference type="EMBL" id="KGF25879.1"/>
    </source>
</evidence>
<evidence type="ECO:0000313" key="2">
    <source>
        <dbReference type="Proteomes" id="UP000029533"/>
    </source>
</evidence>
<gene>
    <name evidence="1" type="ORF">HMPREF2132_08660</name>
</gene>
<dbReference type="Proteomes" id="UP000029533">
    <property type="component" value="Unassembled WGS sequence"/>
</dbReference>
<dbReference type="RefSeq" id="WP_036870404.1">
    <property type="nucleotide sequence ID" value="NZ_JRNJ01000071.1"/>
</dbReference>
<dbReference type="AlphaFoldDB" id="A0AAW3FF89"/>
<reference evidence="1 2" key="1">
    <citation type="submission" date="2014-07" db="EMBL/GenBank/DDBJ databases">
        <authorList>
            <person name="McCorrison J."/>
            <person name="Sanka R."/>
            <person name="Torralba M."/>
            <person name="Gillis M."/>
            <person name="Haft D.H."/>
            <person name="Methe B."/>
            <person name="Sutton G."/>
            <person name="Nelson K.E."/>
        </authorList>
    </citation>
    <scope>NUCLEOTIDE SEQUENCE [LARGE SCALE GENOMIC DNA]</scope>
    <source>
        <strain evidence="1 2">DNF00424</strain>
    </source>
</reference>
<dbReference type="EMBL" id="JRNJ01000071">
    <property type="protein sequence ID" value="KGF25879.1"/>
    <property type="molecule type" value="Genomic_DNA"/>
</dbReference>